<keyword evidence="1" id="KW-0472">Membrane</keyword>
<keyword evidence="1" id="KW-1133">Transmembrane helix</keyword>
<dbReference type="RefSeq" id="WP_193114501.1">
    <property type="nucleotide sequence ID" value="NZ_CP041165.1"/>
</dbReference>
<feature type="transmembrane region" description="Helical" evidence="1">
    <location>
        <begin position="85"/>
        <end position="103"/>
    </location>
</feature>
<gene>
    <name evidence="3" type="ORF">FJR03_04725</name>
</gene>
<dbReference type="Proteomes" id="UP000593910">
    <property type="component" value="Chromosome"/>
</dbReference>
<feature type="domain" description="DUF4395" evidence="2">
    <location>
        <begin position="12"/>
        <end position="140"/>
    </location>
</feature>
<keyword evidence="4" id="KW-1185">Reference proteome</keyword>
<protein>
    <submittedName>
        <fullName evidence="3">DUF4395 domain-containing protein</fullName>
    </submittedName>
</protein>
<evidence type="ECO:0000313" key="4">
    <source>
        <dbReference type="Proteomes" id="UP000593910"/>
    </source>
</evidence>
<organism evidence="3 4">
    <name type="scientific">Sulfurimonas marina</name>
    <dbReference type="NCBI Taxonomy" id="2590551"/>
    <lineage>
        <taxon>Bacteria</taxon>
        <taxon>Pseudomonadati</taxon>
        <taxon>Campylobacterota</taxon>
        <taxon>Epsilonproteobacteria</taxon>
        <taxon>Campylobacterales</taxon>
        <taxon>Sulfurimonadaceae</taxon>
        <taxon>Sulfurimonas</taxon>
    </lineage>
</organism>
<evidence type="ECO:0000313" key="3">
    <source>
        <dbReference type="EMBL" id="QOP41081.1"/>
    </source>
</evidence>
<dbReference type="EMBL" id="CP041165">
    <property type="protein sequence ID" value="QOP41081.1"/>
    <property type="molecule type" value="Genomic_DNA"/>
</dbReference>
<evidence type="ECO:0000259" key="2">
    <source>
        <dbReference type="Pfam" id="PF14340"/>
    </source>
</evidence>
<dbReference type="InterPro" id="IPR025508">
    <property type="entry name" value="DUF4395"/>
</dbReference>
<accession>A0A7M1AUH4</accession>
<reference evidence="3 4" key="1">
    <citation type="submission" date="2019-06" db="EMBL/GenBank/DDBJ databases">
        <title>Sulfurimonas gotlandica sp. nov., a chemoautotrophic and psychrotolerant epsilonproteobacterium isolated from a pelagic redoxcline, and an emended description of the genus Sulfurimonas.</title>
        <authorList>
            <person name="Wang S."/>
            <person name="Jiang L."/>
            <person name="Shao Z."/>
        </authorList>
    </citation>
    <scope>NUCLEOTIDE SEQUENCE [LARGE SCALE GENOMIC DNA]</scope>
    <source>
        <strain evidence="3 4">B2</strain>
    </source>
</reference>
<dbReference type="KEGG" id="smax:FJR03_04725"/>
<name>A0A7M1AUH4_9BACT</name>
<evidence type="ECO:0000256" key="1">
    <source>
        <dbReference type="SAM" id="Phobius"/>
    </source>
</evidence>
<keyword evidence="1" id="KW-0812">Transmembrane</keyword>
<dbReference type="AlphaFoldDB" id="A0A7M1AUH4"/>
<dbReference type="Pfam" id="PF14340">
    <property type="entry name" value="DUF4395"/>
    <property type="match status" value="1"/>
</dbReference>
<proteinExistence type="predicted"/>
<sequence length="149" mass="16872">MSGACPLNFERVDSNVTRFSALLVASLVGLYLYTNSVYILYFLAFDFVMKLFINRGISPISMFAEFLKDMFKIKDKLVDGGAKRLAGIFGLLFVVLLIVSHYFDIWSFSLGVAAVFLACSLLDVFFGFCIACKIYFIIKKIYPNFMNNL</sequence>
<feature type="transmembrane region" description="Helical" evidence="1">
    <location>
        <begin position="109"/>
        <end position="136"/>
    </location>
</feature>